<dbReference type="Pfam" id="PF05036">
    <property type="entry name" value="SPOR"/>
    <property type="match status" value="1"/>
</dbReference>
<dbReference type="eggNOG" id="COG3147">
    <property type="taxonomic scope" value="Bacteria"/>
</dbReference>
<dbReference type="PROSITE" id="PS51724">
    <property type="entry name" value="SPOR"/>
    <property type="match status" value="1"/>
</dbReference>
<sequence>MLRQRLVGALVLTALGVVFWPIIFVDQSLQTPAERLQVPSVETYEPLTPVDESEFQWPDIEVDASRNPQADSDEPDVAEDAARTAELLSGDTALPAAAITNKDLTEPPEDIELDDKGRPIAYTLQVVSMARKTDARSVSLKLQELGYKAYVVEVDRPEGIRYRVYVGPKYQKRDLAPVKAAVDEALSVKSLIVRYWP</sequence>
<proteinExistence type="predicted"/>
<organism evidence="1 2">
    <name type="scientific">Aequoribacter fuscus</name>
    <dbReference type="NCBI Taxonomy" id="2518989"/>
    <lineage>
        <taxon>Bacteria</taxon>
        <taxon>Pseudomonadati</taxon>
        <taxon>Pseudomonadota</taxon>
        <taxon>Gammaproteobacteria</taxon>
        <taxon>Cellvibrionales</taxon>
        <taxon>Halieaceae</taxon>
        <taxon>Aequoribacter</taxon>
    </lineage>
</organism>
<dbReference type="InterPro" id="IPR007730">
    <property type="entry name" value="SPOR-like_dom"/>
</dbReference>
<dbReference type="RefSeq" id="WP_009575479.1">
    <property type="nucleotide sequence ID" value="NZ_AEIG01000027.1"/>
</dbReference>
<dbReference type="InterPro" id="IPR052521">
    <property type="entry name" value="Cell_div_SPOR-domain"/>
</dbReference>
<dbReference type="GO" id="GO:0032506">
    <property type="term" value="P:cytokinetic process"/>
    <property type="evidence" value="ECO:0007669"/>
    <property type="project" value="TreeGrafter"/>
</dbReference>
<dbReference type="PANTHER" id="PTHR38687">
    <property type="entry name" value="CELL DIVISION PROTEIN DEDD-RELATED"/>
    <property type="match status" value="1"/>
</dbReference>
<dbReference type="Proteomes" id="UP000005615">
    <property type="component" value="Unassembled WGS sequence"/>
</dbReference>
<gene>
    <name evidence="1" type="ORF">IMCC3088_1181</name>
</gene>
<name>F3L1A5_9GAMM</name>
<dbReference type="EMBL" id="AEIG01000027">
    <property type="protein sequence ID" value="EGG29893.1"/>
    <property type="molecule type" value="Genomic_DNA"/>
</dbReference>
<dbReference type="AlphaFoldDB" id="F3L1A5"/>
<dbReference type="GO" id="GO:0030428">
    <property type="term" value="C:cell septum"/>
    <property type="evidence" value="ECO:0007669"/>
    <property type="project" value="TreeGrafter"/>
</dbReference>
<dbReference type="Gene3D" id="3.30.70.1070">
    <property type="entry name" value="Sporulation related repeat"/>
    <property type="match status" value="1"/>
</dbReference>
<dbReference type="GO" id="GO:0032153">
    <property type="term" value="C:cell division site"/>
    <property type="evidence" value="ECO:0007669"/>
    <property type="project" value="TreeGrafter"/>
</dbReference>
<dbReference type="SUPFAM" id="SSF110997">
    <property type="entry name" value="Sporulation related repeat"/>
    <property type="match status" value="1"/>
</dbReference>
<evidence type="ECO:0000313" key="1">
    <source>
        <dbReference type="EMBL" id="EGG29893.1"/>
    </source>
</evidence>
<dbReference type="OrthoDB" id="7069135at2"/>
<dbReference type="GO" id="GO:0042834">
    <property type="term" value="F:peptidoglycan binding"/>
    <property type="evidence" value="ECO:0007669"/>
    <property type="project" value="InterPro"/>
</dbReference>
<evidence type="ECO:0000313" key="2">
    <source>
        <dbReference type="Proteomes" id="UP000005615"/>
    </source>
</evidence>
<dbReference type="PANTHER" id="PTHR38687:SF1">
    <property type="entry name" value="CELL DIVISION PROTEIN DEDD"/>
    <property type="match status" value="1"/>
</dbReference>
<reference evidence="1 2" key="1">
    <citation type="journal article" date="2011" name="J. Bacteriol.">
        <title>Genome sequence of strain IMCC3088, a proteorhodopsin-containing marine bacterium belonging to the OM60/NOR5 clade.</title>
        <authorList>
            <person name="Jang Y."/>
            <person name="Oh H.M."/>
            <person name="Kang I."/>
            <person name="Lee K."/>
            <person name="Yang S.J."/>
            <person name="Cho J.C."/>
        </authorList>
    </citation>
    <scope>NUCLEOTIDE SEQUENCE [LARGE SCALE GENOMIC DNA]</scope>
    <source>
        <strain evidence="1 2">IMCC3088</strain>
    </source>
</reference>
<comment type="caution">
    <text evidence="1">The sequence shown here is derived from an EMBL/GenBank/DDBJ whole genome shotgun (WGS) entry which is preliminary data.</text>
</comment>
<protein>
    <submittedName>
        <fullName evidence="1">DedD protein</fullName>
    </submittedName>
</protein>
<keyword evidence="2" id="KW-1185">Reference proteome</keyword>
<dbReference type="InterPro" id="IPR036680">
    <property type="entry name" value="SPOR-like_sf"/>
</dbReference>
<accession>F3L1A5</accession>
<dbReference type="STRING" id="2518989.IMCC3088_1181"/>